<dbReference type="OrthoDB" id="2143914at2759"/>
<dbReference type="Proteomes" id="UP001149813">
    <property type="component" value="Unassembled WGS sequence"/>
</dbReference>
<feature type="compositionally biased region" description="Basic and acidic residues" evidence="1">
    <location>
        <begin position="267"/>
        <end position="282"/>
    </location>
</feature>
<reference evidence="3" key="1">
    <citation type="submission" date="2022-07" db="EMBL/GenBank/DDBJ databases">
        <title>Phylogenomic reconstructions and comparative analyses of Kickxellomycotina fungi.</title>
        <authorList>
            <person name="Reynolds N.K."/>
            <person name="Stajich J.E."/>
            <person name="Barry K."/>
            <person name="Grigoriev I.V."/>
            <person name="Crous P."/>
            <person name="Smith M.E."/>
        </authorList>
    </citation>
    <scope>NUCLEOTIDE SEQUENCE</scope>
    <source>
        <strain evidence="3">NBRC 32514</strain>
    </source>
</reference>
<dbReference type="InterPro" id="IPR050560">
    <property type="entry name" value="MYB_TF"/>
</dbReference>
<organism evidence="3 4">
    <name type="scientific">Coemansia erecta</name>
    <dbReference type="NCBI Taxonomy" id="147472"/>
    <lineage>
        <taxon>Eukaryota</taxon>
        <taxon>Fungi</taxon>
        <taxon>Fungi incertae sedis</taxon>
        <taxon>Zoopagomycota</taxon>
        <taxon>Kickxellomycotina</taxon>
        <taxon>Kickxellomycetes</taxon>
        <taxon>Kickxellales</taxon>
        <taxon>Kickxellaceae</taxon>
        <taxon>Coemansia</taxon>
    </lineage>
</organism>
<feature type="region of interest" description="Disordered" evidence="1">
    <location>
        <begin position="332"/>
        <end position="351"/>
    </location>
</feature>
<dbReference type="Gene3D" id="1.10.10.60">
    <property type="entry name" value="Homeodomain-like"/>
    <property type="match status" value="1"/>
</dbReference>
<feature type="domain" description="Myb-like" evidence="2">
    <location>
        <begin position="45"/>
        <end position="107"/>
    </location>
</feature>
<sequence length="530" mass="59310">MLLARLNPLRRPPRAQRYTTAPRGTYPVTVTHPTERTSAPVLLFKQRAWTSHEHTALTALLLTPAYTARQTPLTTHDWADISQKLSSGRPHYRRSPQACKQRIERLVRRRAWARLQWGGLVERPRWTRRSEALLLSLRLVEPRGGWAEIAQAVDAGFSPRQCATKYARLAARQSPYGTLAAAAVGGGRRGLPGLDFNATPVRPSGDYDAPVPRWSAREERVLRQLVGRAGVFDFRSLRQSLPGFRYSTMYRALRRIFFSPNTPARGAARDNEGLPKEVEKEEEGRVRRAVRWSPDEHVRLVRAVEACRGRAAAVAAAAQEDLQVDSPLAMLPAGQGQGQDHGQGEGEGQGEGKLPALLRALSRDTGRPEAPNVPEPQGKIDWTLVATQLADTQRTPAQCCARWYNTRQQPSSTSVEPRVLPWSLAEDALLYARHRDAPGRWTWIARGLPGRSLVDLRVRMTCLQKHVGLLRACRGESWDPLWDGLVEVHDRCEIAMWYAADMPGYRKDDPVACPYDLDLTGISRIAQESA</sequence>
<dbReference type="GO" id="GO:0000978">
    <property type="term" value="F:RNA polymerase II cis-regulatory region sequence-specific DNA binding"/>
    <property type="evidence" value="ECO:0007669"/>
    <property type="project" value="TreeGrafter"/>
</dbReference>
<dbReference type="PROSITE" id="PS50090">
    <property type="entry name" value="MYB_LIKE"/>
    <property type="match status" value="1"/>
</dbReference>
<dbReference type="GO" id="GO:0000981">
    <property type="term" value="F:DNA-binding transcription factor activity, RNA polymerase II-specific"/>
    <property type="evidence" value="ECO:0007669"/>
    <property type="project" value="TreeGrafter"/>
</dbReference>
<dbReference type="InterPro" id="IPR009057">
    <property type="entry name" value="Homeodomain-like_sf"/>
</dbReference>
<dbReference type="CDD" id="cd00167">
    <property type="entry name" value="SANT"/>
    <property type="match status" value="1"/>
</dbReference>
<accession>A0A9W7Y6Z4</accession>
<feature type="region of interest" description="Disordered" evidence="1">
    <location>
        <begin position="262"/>
        <end position="282"/>
    </location>
</feature>
<dbReference type="SMART" id="SM00717">
    <property type="entry name" value="SANT"/>
    <property type="match status" value="4"/>
</dbReference>
<feature type="region of interest" description="Disordered" evidence="1">
    <location>
        <begin position="1"/>
        <end position="28"/>
    </location>
</feature>
<evidence type="ECO:0000256" key="1">
    <source>
        <dbReference type="SAM" id="MobiDB-lite"/>
    </source>
</evidence>
<dbReference type="AlphaFoldDB" id="A0A9W7Y6Z4"/>
<name>A0A9W7Y6Z4_9FUNG</name>
<dbReference type="InterPro" id="IPR001005">
    <property type="entry name" value="SANT/Myb"/>
</dbReference>
<dbReference type="SUPFAM" id="SSF46689">
    <property type="entry name" value="Homeodomain-like"/>
    <property type="match status" value="1"/>
</dbReference>
<evidence type="ECO:0000313" key="4">
    <source>
        <dbReference type="Proteomes" id="UP001149813"/>
    </source>
</evidence>
<dbReference type="PANTHER" id="PTHR45614">
    <property type="entry name" value="MYB PROTEIN-RELATED"/>
    <property type="match status" value="1"/>
</dbReference>
<dbReference type="GO" id="GO:0005634">
    <property type="term" value="C:nucleus"/>
    <property type="evidence" value="ECO:0007669"/>
    <property type="project" value="TreeGrafter"/>
</dbReference>
<evidence type="ECO:0000313" key="3">
    <source>
        <dbReference type="EMBL" id="KAJ1725343.1"/>
    </source>
</evidence>
<comment type="caution">
    <text evidence="3">The sequence shown here is derived from an EMBL/GenBank/DDBJ whole genome shotgun (WGS) entry which is preliminary data.</text>
</comment>
<proteinExistence type="predicted"/>
<feature type="compositionally biased region" description="Gly residues" evidence="1">
    <location>
        <begin position="335"/>
        <end position="351"/>
    </location>
</feature>
<gene>
    <name evidence="3" type="ORF">LPJ53_000475</name>
</gene>
<keyword evidence="4" id="KW-1185">Reference proteome</keyword>
<dbReference type="EMBL" id="JANBOJ010000007">
    <property type="protein sequence ID" value="KAJ1725343.1"/>
    <property type="molecule type" value="Genomic_DNA"/>
</dbReference>
<evidence type="ECO:0000259" key="2">
    <source>
        <dbReference type="PROSITE" id="PS50090"/>
    </source>
</evidence>
<protein>
    <recommendedName>
        <fullName evidence="2">Myb-like domain-containing protein</fullName>
    </recommendedName>
</protein>